<dbReference type="Gramene" id="TVU40544">
    <property type="protein sequence ID" value="TVU40544"/>
    <property type="gene ID" value="EJB05_14011"/>
</dbReference>
<feature type="domain" description="F-box/LRR-repeat protein 15/At3g58940/PEG3-like LRR" evidence="1">
    <location>
        <begin position="37"/>
        <end position="144"/>
    </location>
</feature>
<dbReference type="AlphaFoldDB" id="A0A5J9VYW7"/>
<dbReference type="InterPro" id="IPR055312">
    <property type="entry name" value="FBL15-like"/>
</dbReference>
<comment type="caution">
    <text evidence="2">The sequence shown here is derived from an EMBL/GenBank/DDBJ whole genome shotgun (WGS) entry which is preliminary data.</text>
</comment>
<reference evidence="2 3" key="1">
    <citation type="journal article" date="2019" name="Sci. Rep.">
        <title>A high-quality genome of Eragrostis curvula grass provides insights into Poaceae evolution and supports new strategies to enhance forage quality.</title>
        <authorList>
            <person name="Carballo J."/>
            <person name="Santos B.A.C.M."/>
            <person name="Zappacosta D."/>
            <person name="Garbus I."/>
            <person name="Selva J.P."/>
            <person name="Gallo C.A."/>
            <person name="Diaz A."/>
            <person name="Albertini E."/>
            <person name="Caccamo M."/>
            <person name="Echenique V."/>
        </authorList>
    </citation>
    <scope>NUCLEOTIDE SEQUENCE [LARGE SCALE GENOMIC DNA]</scope>
    <source>
        <strain evidence="3">cv. Victoria</strain>
        <tissue evidence="2">Leaf</tissue>
    </source>
</reference>
<gene>
    <name evidence="2" type="ORF">EJB05_14011</name>
</gene>
<organism evidence="2 3">
    <name type="scientific">Eragrostis curvula</name>
    <name type="common">weeping love grass</name>
    <dbReference type="NCBI Taxonomy" id="38414"/>
    <lineage>
        <taxon>Eukaryota</taxon>
        <taxon>Viridiplantae</taxon>
        <taxon>Streptophyta</taxon>
        <taxon>Embryophyta</taxon>
        <taxon>Tracheophyta</taxon>
        <taxon>Spermatophyta</taxon>
        <taxon>Magnoliopsida</taxon>
        <taxon>Liliopsida</taxon>
        <taxon>Poales</taxon>
        <taxon>Poaceae</taxon>
        <taxon>PACMAD clade</taxon>
        <taxon>Chloridoideae</taxon>
        <taxon>Eragrostideae</taxon>
        <taxon>Eragrostidinae</taxon>
        <taxon>Eragrostis</taxon>
    </lineage>
</organism>
<dbReference type="OrthoDB" id="693760at2759"/>
<dbReference type="EMBL" id="RWGY01000007">
    <property type="protein sequence ID" value="TVU40544.1"/>
    <property type="molecule type" value="Genomic_DNA"/>
</dbReference>
<evidence type="ECO:0000259" key="1">
    <source>
        <dbReference type="Pfam" id="PF24758"/>
    </source>
</evidence>
<evidence type="ECO:0000313" key="3">
    <source>
        <dbReference type="Proteomes" id="UP000324897"/>
    </source>
</evidence>
<dbReference type="Pfam" id="PF24758">
    <property type="entry name" value="LRR_At5g56370"/>
    <property type="match status" value="1"/>
</dbReference>
<protein>
    <recommendedName>
        <fullName evidence="1">F-box/LRR-repeat protein 15/At3g58940/PEG3-like LRR domain-containing protein</fullName>
    </recommendedName>
</protein>
<dbReference type="PANTHER" id="PTHR34709:SF74">
    <property type="entry name" value="F-BOX DOMAIN-CONTAINING PROTEIN"/>
    <property type="match status" value="1"/>
</dbReference>
<proteinExistence type="predicted"/>
<sequence length="211" mass="23214">MDADGEEAAAWEEGTVELPCFEKATYITLRLGHLGLAVPPAGVFARLITLNLSGVRFDGPCELGDAVSSPRCPCLEWLTICNTRGLDSLTVDSQSLVQMRLSTLVGLRRLVVVAPALMRLTVASSASYTPLQVNQLPTLRLLGCDFSSGEIGDYQYLMDDMTMLPEFTILHLVLNANGHAFEASSFHVLRMCTSIRRLILEFSTRRNFKDS</sequence>
<evidence type="ECO:0000313" key="2">
    <source>
        <dbReference type="EMBL" id="TVU40544.1"/>
    </source>
</evidence>
<dbReference type="Proteomes" id="UP000324897">
    <property type="component" value="Chromosome 4"/>
</dbReference>
<dbReference type="PANTHER" id="PTHR34709">
    <property type="entry name" value="OS10G0396666 PROTEIN"/>
    <property type="match status" value="1"/>
</dbReference>
<feature type="non-terminal residue" evidence="2">
    <location>
        <position position="1"/>
    </location>
</feature>
<accession>A0A5J9VYW7</accession>
<name>A0A5J9VYW7_9POAL</name>
<dbReference type="InterPro" id="IPR055411">
    <property type="entry name" value="LRR_FXL15/At3g58940/PEG3-like"/>
</dbReference>
<keyword evidence="3" id="KW-1185">Reference proteome</keyword>
<dbReference type="SUPFAM" id="SSF52047">
    <property type="entry name" value="RNI-like"/>
    <property type="match status" value="1"/>
</dbReference>